<organism evidence="13">
    <name type="scientific">Thermodesulfovibrio autotrophicus</name>
    <dbReference type="NCBI Taxonomy" id="3118333"/>
    <lineage>
        <taxon>Bacteria</taxon>
        <taxon>Pseudomonadati</taxon>
        <taxon>Nitrospirota</taxon>
        <taxon>Thermodesulfovibrionia</taxon>
        <taxon>Thermodesulfovibrionales</taxon>
        <taxon>Thermodesulfovibrionaceae</taxon>
        <taxon>Thermodesulfovibrio</taxon>
    </lineage>
</organism>
<dbReference type="GO" id="GO:0070402">
    <property type="term" value="F:NADPH binding"/>
    <property type="evidence" value="ECO:0007669"/>
    <property type="project" value="InterPro"/>
</dbReference>
<name>A0AAU8GUD0_9BACT</name>
<evidence type="ECO:0000256" key="1">
    <source>
        <dbReference type="ARBA" id="ARBA00005094"/>
    </source>
</evidence>
<dbReference type="RefSeq" id="WP_353683614.1">
    <property type="nucleotide sequence ID" value="NZ_CP144373.1"/>
</dbReference>
<evidence type="ECO:0000256" key="6">
    <source>
        <dbReference type="ARBA" id="ARBA00023211"/>
    </source>
</evidence>
<dbReference type="NCBIfam" id="TIGR00243">
    <property type="entry name" value="Dxr"/>
    <property type="match status" value="1"/>
</dbReference>
<dbReference type="EC" id="1.1.1.267" evidence="9"/>
<dbReference type="SUPFAM" id="SSF51735">
    <property type="entry name" value="NAD(P)-binding Rossmann-fold domains"/>
    <property type="match status" value="1"/>
</dbReference>
<dbReference type="GO" id="GO:0030604">
    <property type="term" value="F:1-deoxy-D-xylulose-5-phosphate reductoisomerase activity"/>
    <property type="evidence" value="ECO:0007669"/>
    <property type="project" value="UniProtKB-UniRule"/>
</dbReference>
<dbReference type="FunFam" id="3.40.50.720:FF:000045">
    <property type="entry name" value="1-deoxy-D-xylulose 5-phosphate reductoisomerase"/>
    <property type="match status" value="1"/>
</dbReference>
<proteinExistence type="inferred from homology"/>
<feature type="binding site" evidence="9">
    <location>
        <position position="121"/>
    </location>
    <ligand>
        <name>1-deoxy-D-xylulose 5-phosphate</name>
        <dbReference type="ChEBI" id="CHEBI:57792"/>
    </ligand>
</feature>
<dbReference type="PANTHER" id="PTHR30525">
    <property type="entry name" value="1-DEOXY-D-XYLULOSE 5-PHOSPHATE REDUCTOISOMERASE"/>
    <property type="match status" value="1"/>
</dbReference>
<comment type="catalytic activity">
    <reaction evidence="8">
        <text>2-C-methyl-D-erythritol 4-phosphate + NADP(+) = 1-deoxy-D-xylulose 5-phosphate + NADPH + H(+)</text>
        <dbReference type="Rhea" id="RHEA:13717"/>
        <dbReference type="ChEBI" id="CHEBI:15378"/>
        <dbReference type="ChEBI" id="CHEBI:57783"/>
        <dbReference type="ChEBI" id="CHEBI:57792"/>
        <dbReference type="ChEBI" id="CHEBI:58262"/>
        <dbReference type="ChEBI" id="CHEBI:58349"/>
        <dbReference type="EC" id="1.1.1.267"/>
    </reaction>
    <physiologicalReaction direction="right-to-left" evidence="8">
        <dbReference type="Rhea" id="RHEA:13719"/>
    </physiologicalReaction>
</comment>
<dbReference type="Gene3D" id="1.10.1740.10">
    <property type="match status" value="1"/>
</dbReference>
<evidence type="ECO:0000256" key="4">
    <source>
        <dbReference type="ARBA" id="ARBA00022857"/>
    </source>
</evidence>
<evidence type="ECO:0000259" key="12">
    <source>
        <dbReference type="Pfam" id="PF13288"/>
    </source>
</evidence>
<keyword evidence="5 9" id="KW-0560">Oxidoreductase</keyword>
<feature type="binding site" evidence="9">
    <location>
        <position position="213"/>
    </location>
    <ligand>
        <name>1-deoxy-D-xylulose 5-phosphate</name>
        <dbReference type="ChEBI" id="CHEBI:57792"/>
    </ligand>
</feature>
<evidence type="ECO:0000313" key="13">
    <source>
        <dbReference type="EMBL" id="XCH46075.1"/>
    </source>
</evidence>
<sequence>MKKVVILGSTGSIGKNALQVIRQFPEKFKVLGLAVKSSINLLKEQIEEFKPEYVAVYDKKACEKLKKEIKSLNILCGTEGVCEIARLKEVDIVLSAIVGAEGLLPTFEAVKAGKTVALANKESLVMAGDLIKKQVSKSKAQIIPVDSEHSAVFQCINGCNKTYIRKIWLTASGGPFRGKKSWEIENVTPQEALNHPKWKMGKRITIDSATLMNKGFEVIEAHFLFDIPVENIAVLIHPQSIVHCLVEFIDGTYLAQISNPDMKAPIALALSLPERLPDIVSPIDWNTLRELNFELPDTEVFPCLSLAYEAVKIGGSMPVVLNAADEIAVDAFLSGRLKFNEIPKLIKKVMDVHRVFNPDSIEEILEIDSWARKKALEEIKK</sequence>
<keyword evidence="4 9" id="KW-0521">NADP</keyword>
<evidence type="ECO:0000256" key="3">
    <source>
        <dbReference type="ARBA" id="ARBA00022723"/>
    </source>
</evidence>
<dbReference type="Gene3D" id="3.40.50.720">
    <property type="entry name" value="NAD(P)-binding Rossmann-like Domain"/>
    <property type="match status" value="1"/>
</dbReference>
<keyword evidence="7 9" id="KW-0414">Isoprene biosynthesis</keyword>
<dbReference type="InterPro" id="IPR003821">
    <property type="entry name" value="DXP_reductoisomerase"/>
</dbReference>
<dbReference type="InterPro" id="IPR036291">
    <property type="entry name" value="NAD(P)-bd_dom_sf"/>
</dbReference>
<evidence type="ECO:0000256" key="7">
    <source>
        <dbReference type="ARBA" id="ARBA00023229"/>
    </source>
</evidence>
<protein>
    <recommendedName>
        <fullName evidence="9">1-deoxy-D-xylulose 5-phosphate reductoisomerase</fullName>
        <shortName evidence="9">DXP reductoisomerase</shortName>
        <ecNumber evidence="9">1.1.1.267</ecNumber>
    </recommendedName>
    <alternativeName>
        <fullName evidence="9">1-deoxyxylulose-5-phosphate reductoisomerase</fullName>
    </alternativeName>
    <alternativeName>
        <fullName evidence="9">2-C-methyl-D-erythritol 4-phosphate synthase</fullName>
    </alternativeName>
</protein>
<feature type="binding site" evidence="9">
    <location>
        <position position="12"/>
    </location>
    <ligand>
        <name>NADPH</name>
        <dbReference type="ChEBI" id="CHEBI:57783"/>
    </ligand>
</feature>
<evidence type="ECO:0000256" key="2">
    <source>
        <dbReference type="ARBA" id="ARBA00006825"/>
    </source>
</evidence>
<dbReference type="NCBIfam" id="NF009114">
    <property type="entry name" value="PRK12464.1"/>
    <property type="match status" value="1"/>
</dbReference>
<feature type="domain" description="1-deoxy-D-xylulose 5-phosphate reductoisomerase C-terminal" evidence="11">
    <location>
        <begin position="142"/>
        <end position="225"/>
    </location>
</feature>
<comment type="cofactor">
    <cofactor evidence="9">
        <name>Mg(2+)</name>
        <dbReference type="ChEBI" id="CHEBI:18420"/>
    </cofactor>
    <cofactor evidence="9">
        <name>Mn(2+)</name>
        <dbReference type="ChEBI" id="CHEBI:29035"/>
    </cofactor>
</comment>
<dbReference type="GO" id="GO:0030145">
    <property type="term" value="F:manganese ion binding"/>
    <property type="evidence" value="ECO:0007669"/>
    <property type="project" value="TreeGrafter"/>
</dbReference>
<evidence type="ECO:0000256" key="9">
    <source>
        <dbReference type="HAMAP-Rule" id="MF_00183"/>
    </source>
</evidence>
<dbReference type="SUPFAM" id="SSF69055">
    <property type="entry name" value="1-deoxy-D-xylulose-5-phosphate reductoisomerase, C-terminal domain"/>
    <property type="match status" value="1"/>
</dbReference>
<feature type="binding site" evidence="9">
    <location>
        <position position="148"/>
    </location>
    <ligand>
        <name>1-deoxy-D-xylulose 5-phosphate</name>
        <dbReference type="ChEBI" id="CHEBI:57792"/>
    </ligand>
</feature>
<feature type="binding site" evidence="9">
    <location>
        <position position="217"/>
    </location>
    <ligand>
        <name>Mn(2+)</name>
        <dbReference type="ChEBI" id="CHEBI:29035"/>
    </ligand>
</feature>
<evidence type="ECO:0000259" key="10">
    <source>
        <dbReference type="Pfam" id="PF02670"/>
    </source>
</evidence>
<feature type="binding site" evidence="9">
    <location>
        <position position="208"/>
    </location>
    <ligand>
        <name>1-deoxy-D-xylulose 5-phosphate</name>
        <dbReference type="ChEBI" id="CHEBI:57792"/>
    </ligand>
</feature>
<evidence type="ECO:0000259" key="11">
    <source>
        <dbReference type="Pfam" id="PF08436"/>
    </source>
</evidence>
<dbReference type="HAMAP" id="MF_00183">
    <property type="entry name" value="DXP_reductoisom"/>
    <property type="match status" value="1"/>
</dbReference>
<dbReference type="InterPro" id="IPR013644">
    <property type="entry name" value="DXP_reductoisomerase_C"/>
</dbReference>
<keyword evidence="3 9" id="KW-0479">Metal-binding</keyword>
<dbReference type="PANTHER" id="PTHR30525:SF0">
    <property type="entry name" value="1-DEOXY-D-XYLULOSE 5-PHOSPHATE REDUCTOISOMERASE, CHLOROPLASTIC"/>
    <property type="match status" value="1"/>
</dbReference>
<comment type="caution">
    <text evidence="9">Lacks conserved residue(s) required for the propagation of feature annotation.</text>
</comment>
<feature type="binding site" evidence="9">
    <location>
        <position position="195"/>
    </location>
    <ligand>
        <name>1-deoxy-D-xylulose 5-phosphate</name>
        <dbReference type="ChEBI" id="CHEBI:57792"/>
    </ligand>
</feature>
<feature type="binding site" evidence="9">
    <location>
        <position position="11"/>
    </location>
    <ligand>
        <name>NADPH</name>
        <dbReference type="ChEBI" id="CHEBI:57783"/>
    </ligand>
</feature>
<feature type="binding site" evidence="9">
    <location>
        <position position="217"/>
    </location>
    <ligand>
        <name>1-deoxy-D-xylulose 5-phosphate</name>
        <dbReference type="ChEBI" id="CHEBI:57792"/>
    </ligand>
</feature>
<dbReference type="Pfam" id="PF08436">
    <property type="entry name" value="DXP_redisom_C"/>
    <property type="match status" value="1"/>
</dbReference>
<dbReference type="Pfam" id="PF02670">
    <property type="entry name" value="DXP_reductoisom"/>
    <property type="match status" value="1"/>
</dbReference>
<feature type="binding site" evidence="9">
    <location>
        <position position="10"/>
    </location>
    <ligand>
        <name>NADPH</name>
        <dbReference type="ChEBI" id="CHEBI:57783"/>
    </ligand>
</feature>
<keyword evidence="9" id="KW-0460">Magnesium</keyword>
<feature type="binding site" evidence="9">
    <location>
        <position position="201"/>
    </location>
    <ligand>
        <name>NADPH</name>
        <dbReference type="ChEBI" id="CHEBI:57783"/>
    </ligand>
</feature>
<dbReference type="SUPFAM" id="SSF55347">
    <property type="entry name" value="Glyceraldehyde-3-phosphate dehydrogenase-like, C-terminal domain"/>
    <property type="match status" value="1"/>
</dbReference>
<feature type="binding site" evidence="9">
    <location>
        <position position="122"/>
    </location>
    <ligand>
        <name>NADPH</name>
        <dbReference type="ChEBI" id="CHEBI:57783"/>
    </ligand>
</feature>
<dbReference type="KEGG" id="taut:V4D30_06965"/>
<dbReference type="EMBL" id="CP144373">
    <property type="protein sequence ID" value="XCH46075.1"/>
    <property type="molecule type" value="Genomic_DNA"/>
</dbReference>
<feature type="binding site" evidence="9">
    <location>
        <position position="120"/>
    </location>
    <ligand>
        <name>NADPH</name>
        <dbReference type="ChEBI" id="CHEBI:57783"/>
    </ligand>
</feature>
<dbReference type="AlphaFoldDB" id="A0AAU8GUD0"/>
<dbReference type="Pfam" id="PF13288">
    <property type="entry name" value="DXPR_C"/>
    <property type="match status" value="1"/>
</dbReference>
<feature type="binding site" evidence="9">
    <location>
        <position position="148"/>
    </location>
    <ligand>
        <name>Mn(2+)</name>
        <dbReference type="ChEBI" id="CHEBI:29035"/>
    </ligand>
</feature>
<evidence type="ECO:0000256" key="5">
    <source>
        <dbReference type="ARBA" id="ARBA00023002"/>
    </source>
</evidence>
<dbReference type="InterPro" id="IPR036169">
    <property type="entry name" value="DXPR_C_sf"/>
</dbReference>
<feature type="binding site" evidence="9">
    <location>
        <position position="146"/>
    </location>
    <ligand>
        <name>Mn(2+)</name>
        <dbReference type="ChEBI" id="CHEBI:29035"/>
    </ligand>
</feature>
<evidence type="ECO:0000256" key="8">
    <source>
        <dbReference type="ARBA" id="ARBA00048543"/>
    </source>
</evidence>
<gene>
    <name evidence="9" type="primary">dxr</name>
    <name evidence="13" type="ORF">V4D30_06965</name>
</gene>
<feature type="binding site" evidence="9">
    <location>
        <position position="147"/>
    </location>
    <ligand>
        <name>1-deoxy-D-xylulose 5-phosphate</name>
        <dbReference type="ChEBI" id="CHEBI:57792"/>
    </ligand>
</feature>
<comment type="function">
    <text evidence="9">Catalyzes the NADPH-dependent rearrangement and reduction of 1-deoxy-D-xylulose-5-phosphate (DXP) to 2-C-methyl-D-erythritol 4-phosphate (MEP).</text>
</comment>
<accession>A0AAU8GUD0</accession>
<dbReference type="GO" id="GO:0051484">
    <property type="term" value="P:isopentenyl diphosphate biosynthetic process, methylerythritol 4-phosphate pathway involved in terpenoid biosynthetic process"/>
    <property type="evidence" value="ECO:0007669"/>
    <property type="project" value="UniProtKB-ARBA"/>
</dbReference>
<feature type="domain" description="DXP reductoisomerase C-terminal" evidence="12">
    <location>
        <begin position="257"/>
        <end position="373"/>
    </location>
</feature>
<comment type="similarity">
    <text evidence="2 9">Belongs to the DXR family.</text>
</comment>
<keyword evidence="6 9" id="KW-0464">Manganese</keyword>
<dbReference type="InterPro" id="IPR026877">
    <property type="entry name" value="DXPR_C"/>
</dbReference>
<reference evidence="13" key="1">
    <citation type="submission" date="2024-01" db="EMBL/GenBank/DDBJ databases">
        <title>The first autotrophic representatives of the genus Thermodesulfovibrio.</title>
        <authorList>
            <person name="Maltseva A.I."/>
            <person name="Elcheninov A.G."/>
            <person name="Kublanov I.V."/>
            <person name="Lebedinsky A.V."/>
            <person name="Frolov E.N."/>
        </authorList>
    </citation>
    <scope>NUCLEOTIDE SEQUENCE</scope>
    <source>
        <strain evidence="13">3907-1M</strain>
    </source>
</reference>
<feature type="domain" description="1-deoxy-D-xylulose 5-phosphate reductoisomerase N-terminal" evidence="10">
    <location>
        <begin position="4"/>
        <end position="128"/>
    </location>
</feature>
<feature type="binding site" evidence="9">
    <location>
        <position position="13"/>
    </location>
    <ligand>
        <name>NADPH</name>
        <dbReference type="ChEBI" id="CHEBI:57783"/>
    </ligand>
</feature>
<feature type="binding site" evidence="9">
    <location>
        <position position="172"/>
    </location>
    <ligand>
        <name>1-deoxy-D-xylulose 5-phosphate</name>
        <dbReference type="ChEBI" id="CHEBI:57792"/>
    </ligand>
</feature>
<dbReference type="PIRSF" id="PIRSF006205">
    <property type="entry name" value="Dxp_reductismrs"/>
    <property type="match status" value="1"/>
</dbReference>
<comment type="pathway">
    <text evidence="1 9">Isoprenoid biosynthesis; isopentenyl diphosphate biosynthesis via DXP pathway; isopentenyl diphosphate from 1-deoxy-D-xylulose 5-phosphate: step 1/6.</text>
</comment>
<feature type="binding site" evidence="9">
    <location>
        <position position="214"/>
    </location>
    <ligand>
        <name>1-deoxy-D-xylulose 5-phosphate</name>
        <dbReference type="ChEBI" id="CHEBI:57792"/>
    </ligand>
</feature>
<dbReference type="InterPro" id="IPR013512">
    <property type="entry name" value="DXP_reductoisomerase_N"/>
</dbReference>